<proteinExistence type="predicted"/>
<feature type="region of interest" description="Disordered" evidence="1">
    <location>
        <begin position="1"/>
        <end position="104"/>
    </location>
</feature>
<accession>A0A3L6EUG0</accession>
<dbReference type="EMBL" id="NCVQ01000006">
    <property type="protein sequence ID" value="PWZ23711.1"/>
    <property type="molecule type" value="Genomic_DNA"/>
</dbReference>
<evidence type="ECO:0000313" key="3">
    <source>
        <dbReference type="Proteomes" id="UP000251960"/>
    </source>
</evidence>
<dbReference type="Proteomes" id="UP000251960">
    <property type="component" value="Chromosome 5"/>
</dbReference>
<feature type="compositionally biased region" description="Basic and acidic residues" evidence="1">
    <location>
        <begin position="83"/>
        <end position="100"/>
    </location>
</feature>
<dbReference type="ExpressionAtlas" id="A0A3L6EUG0">
    <property type="expression patterns" value="baseline and differential"/>
</dbReference>
<feature type="compositionally biased region" description="Polar residues" evidence="1">
    <location>
        <begin position="70"/>
        <end position="80"/>
    </location>
</feature>
<sequence>MALPTPAPILVDENQQINRGKRANGPRAKGLKPSENPGNQGRRALKDLSNFSKGTGLKDTSTLKEKSQQKTRSNVANTIKGNALKDKPILKEKSTQEQRSKALKNPMKILVDEEIKMCHEWAKDGVEGFHSTQNNSQKLDKDLLDKRVKKKVAAVNSALCGWPDTVFDSLMYPSMEVAELFYEQNVLEVEPEILPDISWRLSSSVDGKAKIAEGRLTDDELDQYHSLENNPIIFELRDEPAIPQLGVY</sequence>
<evidence type="ECO:0000256" key="1">
    <source>
        <dbReference type="SAM" id="MobiDB-lite"/>
    </source>
</evidence>
<gene>
    <name evidence="2" type="ORF">Zm00014a_001100</name>
</gene>
<reference evidence="2 3" key="1">
    <citation type="journal article" date="2018" name="Nat. Genet.">
        <title>Extensive intraspecific gene order and gene structural variations between Mo17 and other maize genomes.</title>
        <authorList>
            <person name="Sun S."/>
            <person name="Zhou Y."/>
            <person name="Chen J."/>
            <person name="Shi J."/>
            <person name="Zhao H."/>
            <person name="Zhao H."/>
            <person name="Song W."/>
            <person name="Zhang M."/>
            <person name="Cui Y."/>
            <person name="Dong X."/>
            <person name="Liu H."/>
            <person name="Ma X."/>
            <person name="Jiao Y."/>
            <person name="Wang B."/>
            <person name="Wei X."/>
            <person name="Stein J.C."/>
            <person name="Glaubitz J.C."/>
            <person name="Lu F."/>
            <person name="Yu G."/>
            <person name="Liang C."/>
            <person name="Fengler K."/>
            <person name="Li B."/>
            <person name="Rafalski A."/>
            <person name="Schnable P.S."/>
            <person name="Ware D.H."/>
            <person name="Buckler E.S."/>
            <person name="Lai J."/>
        </authorList>
    </citation>
    <scope>NUCLEOTIDE SEQUENCE [LARGE SCALE GENOMIC DNA]</scope>
    <source>
        <strain evidence="3">cv. Missouri 17</strain>
        <tissue evidence="2">Seedling</tissue>
    </source>
</reference>
<organism evidence="2 3">
    <name type="scientific">Zea mays</name>
    <name type="common">Maize</name>
    <dbReference type="NCBI Taxonomy" id="4577"/>
    <lineage>
        <taxon>Eukaryota</taxon>
        <taxon>Viridiplantae</taxon>
        <taxon>Streptophyta</taxon>
        <taxon>Embryophyta</taxon>
        <taxon>Tracheophyta</taxon>
        <taxon>Spermatophyta</taxon>
        <taxon>Magnoliopsida</taxon>
        <taxon>Liliopsida</taxon>
        <taxon>Poales</taxon>
        <taxon>Poaceae</taxon>
        <taxon>PACMAD clade</taxon>
        <taxon>Panicoideae</taxon>
        <taxon>Andropogonodae</taxon>
        <taxon>Andropogoneae</taxon>
        <taxon>Tripsacinae</taxon>
        <taxon>Zea</taxon>
    </lineage>
</organism>
<protein>
    <submittedName>
        <fullName evidence="2">Uncharacterized protein</fullName>
    </submittedName>
</protein>
<evidence type="ECO:0000313" key="2">
    <source>
        <dbReference type="EMBL" id="PWZ23711.1"/>
    </source>
</evidence>
<comment type="caution">
    <text evidence="2">The sequence shown here is derived from an EMBL/GenBank/DDBJ whole genome shotgun (WGS) entry which is preliminary data.</text>
</comment>
<dbReference type="AlphaFoldDB" id="A0A3L6EUG0"/>
<name>A0A3L6EUG0_MAIZE</name>